<evidence type="ECO:0000313" key="2">
    <source>
        <dbReference type="Proteomes" id="UP001499967"/>
    </source>
</evidence>
<dbReference type="EMBL" id="BAAAHP010000092">
    <property type="protein sequence ID" value="GAA0939197.1"/>
    <property type="molecule type" value="Genomic_DNA"/>
</dbReference>
<organism evidence="1 2">
    <name type="scientific">Pseudonocardia zijingensis</name>
    <dbReference type="NCBI Taxonomy" id="153376"/>
    <lineage>
        <taxon>Bacteria</taxon>
        <taxon>Bacillati</taxon>
        <taxon>Actinomycetota</taxon>
        <taxon>Actinomycetes</taxon>
        <taxon>Pseudonocardiales</taxon>
        <taxon>Pseudonocardiaceae</taxon>
        <taxon>Pseudonocardia</taxon>
    </lineage>
</organism>
<accession>A0ABN1Q9D0</accession>
<name>A0ABN1Q9D0_9PSEU</name>
<dbReference type="InterPro" id="IPR019646">
    <property type="entry name" value="Aminoglyc_AdlTrfase"/>
</dbReference>
<reference evidence="1 2" key="1">
    <citation type="journal article" date="2019" name="Int. J. Syst. Evol. Microbiol.">
        <title>The Global Catalogue of Microorganisms (GCM) 10K type strain sequencing project: providing services to taxonomists for standard genome sequencing and annotation.</title>
        <authorList>
            <consortium name="The Broad Institute Genomics Platform"/>
            <consortium name="The Broad Institute Genome Sequencing Center for Infectious Disease"/>
            <person name="Wu L."/>
            <person name="Ma J."/>
        </authorList>
    </citation>
    <scope>NUCLEOTIDE SEQUENCE [LARGE SCALE GENOMIC DNA]</scope>
    <source>
        <strain evidence="1 2">JCM 11117</strain>
    </source>
</reference>
<evidence type="ECO:0008006" key="3">
    <source>
        <dbReference type="Google" id="ProtNLM"/>
    </source>
</evidence>
<proteinExistence type="predicted"/>
<gene>
    <name evidence="1" type="ORF">GCM10009559_33510</name>
</gene>
<sequence length="217" mass="24599">MLDHEEVIRLYGPWRDRTPPDAAKLLRDYPGRWWIAGGWAIDAFVGSFREHGDLDLGIPREEAGGFAAFVSSELDVWAAAGSLTPILPGRDSRIPGECGNLWLRAGGAEPWEFDVLLESVRGGTWHHKRAPHVTKPLAECLWTREGISYLAPEIQLVLKAKHVRPKDTLDLQRCLPHLDGARRSWLETIVRQEHPRHPWLPLLTPSVRRSLNERPLS</sequence>
<protein>
    <recommendedName>
        <fullName evidence="3">Amino acid transporter</fullName>
    </recommendedName>
</protein>
<dbReference type="Proteomes" id="UP001499967">
    <property type="component" value="Unassembled WGS sequence"/>
</dbReference>
<dbReference type="Pfam" id="PF10706">
    <property type="entry name" value="Aminoglyc_resit"/>
    <property type="match status" value="1"/>
</dbReference>
<dbReference type="Gene3D" id="3.30.460.40">
    <property type="match status" value="1"/>
</dbReference>
<dbReference type="RefSeq" id="WP_343942335.1">
    <property type="nucleotide sequence ID" value="NZ_BAAAHP010000092.1"/>
</dbReference>
<evidence type="ECO:0000313" key="1">
    <source>
        <dbReference type="EMBL" id="GAA0939197.1"/>
    </source>
</evidence>
<comment type="caution">
    <text evidence="1">The sequence shown here is derived from an EMBL/GenBank/DDBJ whole genome shotgun (WGS) entry which is preliminary data.</text>
</comment>
<keyword evidence="2" id="KW-1185">Reference proteome</keyword>